<protein>
    <submittedName>
        <fullName evidence="1">Uncharacterized protein</fullName>
    </submittedName>
</protein>
<name>X1P845_9ZZZZ</name>
<reference evidence="1" key="1">
    <citation type="journal article" date="2014" name="Front. Microbiol.">
        <title>High frequency of phylogenetically diverse reductive dehalogenase-homologous genes in deep subseafloor sedimentary metagenomes.</title>
        <authorList>
            <person name="Kawai M."/>
            <person name="Futagami T."/>
            <person name="Toyoda A."/>
            <person name="Takaki Y."/>
            <person name="Nishi S."/>
            <person name="Hori S."/>
            <person name="Arai W."/>
            <person name="Tsubouchi T."/>
            <person name="Morono Y."/>
            <person name="Uchiyama I."/>
            <person name="Ito T."/>
            <person name="Fujiyama A."/>
            <person name="Inagaki F."/>
            <person name="Takami H."/>
        </authorList>
    </citation>
    <scope>NUCLEOTIDE SEQUENCE</scope>
    <source>
        <strain evidence="1">Expedition CK06-06</strain>
    </source>
</reference>
<evidence type="ECO:0000313" key="1">
    <source>
        <dbReference type="EMBL" id="GAI35215.1"/>
    </source>
</evidence>
<dbReference type="Gene3D" id="3.40.50.720">
    <property type="entry name" value="NAD(P)-binding Rossmann-like Domain"/>
    <property type="match status" value="1"/>
</dbReference>
<dbReference type="EMBL" id="BARV01024619">
    <property type="protein sequence ID" value="GAI35215.1"/>
    <property type="molecule type" value="Genomic_DNA"/>
</dbReference>
<dbReference type="AlphaFoldDB" id="X1P845"/>
<dbReference type="SUPFAM" id="SSF51735">
    <property type="entry name" value="NAD(P)-binding Rossmann-fold domains"/>
    <property type="match status" value="1"/>
</dbReference>
<comment type="caution">
    <text evidence="1">The sequence shown here is derived from an EMBL/GenBank/DDBJ whole genome shotgun (WGS) entry which is preliminary data.</text>
</comment>
<proteinExistence type="predicted"/>
<organism evidence="1">
    <name type="scientific">marine sediment metagenome</name>
    <dbReference type="NCBI Taxonomy" id="412755"/>
    <lineage>
        <taxon>unclassified sequences</taxon>
        <taxon>metagenomes</taxon>
        <taxon>ecological metagenomes</taxon>
    </lineage>
</organism>
<dbReference type="InterPro" id="IPR036291">
    <property type="entry name" value="NAD(P)-bd_dom_sf"/>
</dbReference>
<sequence>MTLADARELVELAARHRLVYAVGFMKRYDPGRELARKLILGLNSTQELGSCKMVDIACFLGDWLQNPGEPLTTDEPFPKDDFKPRYPEFLAAALRNTYDHFTNVFSHNVMEV</sequence>
<gene>
    <name evidence="1" type="ORF">S06H3_40156</name>
</gene>
<accession>X1P845</accession>